<name>A0ABW5XNF7_9SPHI</name>
<dbReference type="Pfam" id="PF01345">
    <property type="entry name" value="DUF11"/>
    <property type="match status" value="1"/>
</dbReference>
<keyword evidence="1" id="KW-1133">Transmembrane helix</keyword>
<dbReference type="Pfam" id="PF13585">
    <property type="entry name" value="CHU_C"/>
    <property type="match status" value="1"/>
</dbReference>
<accession>A0ABW5XNF7</accession>
<dbReference type="InterPro" id="IPR026341">
    <property type="entry name" value="T9SS_type_B"/>
</dbReference>
<comment type="caution">
    <text evidence="3">The sequence shown here is derived from an EMBL/GenBank/DDBJ whole genome shotgun (WGS) entry which is preliminary data.</text>
</comment>
<proteinExistence type="predicted"/>
<sequence length="841" mass="89065">MQRPIPAQYYRICMAYSGFLHKKRLLLYRLIFCLFMPIAGFAEGSKELNQNGGFRAFLYSSTEVSIPSFLFPTLGTMKVYAKVGETLYLGSSAQGIGRGTINLRSPDGSTYTSSTSTSTGRINSRAEEVAGPLPNANGYTPFTRVVAAGQEGVWEIDFVSASNAGAENPTAQAANGNWTQGTGPFVAAFDISVRNTANTAFLSGRVFTTIFSGIIGGFTGGFNGIFYIVTKDGYQYIMDNNGQAGNGFTFFANNKGFRSADGKASYKSLNSVTGANVHNPGAADTQNDITHKIFFNSPSADLPLSAPTPGNGTTWLLNPPFVPTVNGVNFKGGEGTDGKTGPTLGGDINFTTTSNGSYTIVIDADGNGVFTDPVDRTLTGLVVLGSNSVRWNGLDGLGNLVPAGNVVHTANINLSLFSAEVHFPFYDVERNINGIKLTRTTGASAPDDTVYWDDSDLTVTGTPSSPIVNLSGMNSLVNGHKWGSMVFTEANSDFGNDRGIDTWAYVANAVINTTTTFVIQEADLEVTRLSSDITIGCINQVITYTTAVKNNGPTDVTGATFSFRFPKELTGIKVTSAETTGITAISNELKTDTSYIATLNIPNGAVRTFTITGTVTKIPVATLDVTAAILRSADITDPDATNPDNAKPTDPFDECNAAPSGVGCNNIKTASATFFALPKAGADQVVEKNVVVTLTGSTTGTWSQVGSIPSVATIVSPTSSSTTVTGLTTVGDYKFAFTNASGCADTVTVNITSPNLDDSPNVVTPNGDGINDVLTIPGIENYPGSKISIYNRWGNEVYYSDKYANNWAGAGLSDGTYYYMFSRKDKAANVKVFKGWIYLRH</sequence>
<keyword evidence="4" id="KW-1185">Reference proteome</keyword>
<dbReference type="NCBIfam" id="TIGR04131">
    <property type="entry name" value="Bac_Flav_CTERM"/>
    <property type="match status" value="1"/>
</dbReference>
<dbReference type="Proteomes" id="UP001597601">
    <property type="component" value="Unassembled WGS sequence"/>
</dbReference>
<dbReference type="RefSeq" id="WP_377127424.1">
    <property type="nucleotide sequence ID" value="NZ_JBHUON010000012.1"/>
</dbReference>
<organism evidence="3 4">
    <name type="scientific">Mucilaginibacter antarcticus</name>
    <dbReference type="NCBI Taxonomy" id="1855725"/>
    <lineage>
        <taxon>Bacteria</taxon>
        <taxon>Pseudomonadati</taxon>
        <taxon>Bacteroidota</taxon>
        <taxon>Sphingobacteriia</taxon>
        <taxon>Sphingobacteriales</taxon>
        <taxon>Sphingobacteriaceae</taxon>
        <taxon>Mucilaginibacter</taxon>
    </lineage>
</organism>
<dbReference type="InterPro" id="IPR001434">
    <property type="entry name" value="OmcB-like_DUF11"/>
</dbReference>
<gene>
    <name evidence="3" type="ORF">ACFSYC_11510</name>
</gene>
<protein>
    <submittedName>
        <fullName evidence="3">Gliding motility-associated C-terminal domain-containing protein</fullName>
    </submittedName>
</protein>
<feature type="transmembrane region" description="Helical" evidence="1">
    <location>
        <begin position="26"/>
        <end position="42"/>
    </location>
</feature>
<keyword evidence="1" id="KW-0812">Transmembrane</keyword>
<evidence type="ECO:0000256" key="1">
    <source>
        <dbReference type="SAM" id="Phobius"/>
    </source>
</evidence>
<keyword evidence="1" id="KW-0472">Membrane</keyword>
<evidence type="ECO:0000313" key="3">
    <source>
        <dbReference type="EMBL" id="MFD2865315.1"/>
    </source>
</evidence>
<evidence type="ECO:0000313" key="4">
    <source>
        <dbReference type="Proteomes" id="UP001597601"/>
    </source>
</evidence>
<reference evidence="4" key="1">
    <citation type="journal article" date="2019" name="Int. J. Syst. Evol. Microbiol.">
        <title>The Global Catalogue of Microorganisms (GCM) 10K type strain sequencing project: providing services to taxonomists for standard genome sequencing and annotation.</title>
        <authorList>
            <consortium name="The Broad Institute Genomics Platform"/>
            <consortium name="The Broad Institute Genome Sequencing Center for Infectious Disease"/>
            <person name="Wu L."/>
            <person name="Ma J."/>
        </authorList>
    </citation>
    <scope>NUCLEOTIDE SEQUENCE [LARGE SCALE GENOMIC DNA]</scope>
    <source>
        <strain evidence="4">KCTC 52232</strain>
    </source>
</reference>
<feature type="domain" description="DUF11" evidence="2">
    <location>
        <begin position="523"/>
        <end position="642"/>
    </location>
</feature>
<dbReference type="EMBL" id="JBHUON010000012">
    <property type="protein sequence ID" value="MFD2865315.1"/>
    <property type="molecule type" value="Genomic_DNA"/>
</dbReference>
<evidence type="ECO:0000259" key="2">
    <source>
        <dbReference type="Pfam" id="PF01345"/>
    </source>
</evidence>